<comment type="caution">
    <text evidence="4">The sequence shown here is derived from an EMBL/GenBank/DDBJ whole genome shotgun (WGS) entry which is preliminary data.</text>
</comment>
<dbReference type="Proteomes" id="UP000494206">
    <property type="component" value="Unassembled WGS sequence"/>
</dbReference>
<evidence type="ECO:0000256" key="2">
    <source>
        <dbReference type="ARBA" id="ARBA00038210"/>
    </source>
</evidence>
<reference evidence="4 5" key="1">
    <citation type="submission" date="2020-04" db="EMBL/GenBank/DDBJ databases">
        <authorList>
            <person name="Laetsch R D."/>
            <person name="Stevens L."/>
            <person name="Kumar S."/>
            <person name="Blaxter L. M."/>
        </authorList>
    </citation>
    <scope>NUCLEOTIDE SEQUENCE [LARGE SCALE GENOMIC DNA]</scope>
</reference>
<evidence type="ECO:0000256" key="3">
    <source>
        <dbReference type="ARBA" id="ARBA00039307"/>
    </source>
</evidence>
<keyword evidence="5" id="KW-1185">Reference proteome</keyword>
<dbReference type="SUPFAM" id="SSF48452">
    <property type="entry name" value="TPR-like"/>
    <property type="match status" value="1"/>
</dbReference>
<accession>A0A8S1EVH3</accession>
<protein>
    <recommendedName>
        <fullName evidence="3">Cell division cycle protein 27 homolog</fullName>
    </recommendedName>
</protein>
<dbReference type="PANTHER" id="PTHR12558:SF13">
    <property type="entry name" value="CELL DIVISION CYCLE PROTEIN 27 HOMOLOG"/>
    <property type="match status" value="1"/>
</dbReference>
<keyword evidence="1" id="KW-0802">TPR repeat</keyword>
<dbReference type="Pfam" id="PF14559">
    <property type="entry name" value="TPR_19"/>
    <property type="match status" value="1"/>
</dbReference>
<gene>
    <name evidence="4" type="ORF">CBOVIS_LOCUS7994</name>
</gene>
<evidence type="ECO:0000313" key="5">
    <source>
        <dbReference type="Proteomes" id="UP000494206"/>
    </source>
</evidence>
<proteinExistence type="inferred from homology"/>
<organism evidence="4 5">
    <name type="scientific">Caenorhabditis bovis</name>
    <dbReference type="NCBI Taxonomy" id="2654633"/>
    <lineage>
        <taxon>Eukaryota</taxon>
        <taxon>Metazoa</taxon>
        <taxon>Ecdysozoa</taxon>
        <taxon>Nematoda</taxon>
        <taxon>Chromadorea</taxon>
        <taxon>Rhabditida</taxon>
        <taxon>Rhabditina</taxon>
        <taxon>Rhabditomorpha</taxon>
        <taxon>Rhabditoidea</taxon>
        <taxon>Rhabditidae</taxon>
        <taxon>Peloderinae</taxon>
        <taxon>Caenorhabditis</taxon>
    </lineage>
</organism>
<dbReference type="Gene3D" id="1.25.40.10">
    <property type="entry name" value="Tetratricopeptide repeat domain"/>
    <property type="match status" value="1"/>
</dbReference>
<name>A0A8S1EVH3_9PELO</name>
<sequence length="630" mass="72377">MKNSVCGEIVGENEVTNVQDYLAEKVAIEHSYSLEMMGKYYDCYATLTKVKANHLPEQINKSLRELPKKSEGTREPPKRKVWKIARYDVGSFKENSTALGCATQMFKDNMKCSVSVNGLPDSLLYQITGNERHDVRYWLLAHKYYGLNKLANAIHFLKKISHTNCRILSELGKFNYDLGRRDLARENLLAAFNANDRWIDRMDLLASLLDDRKYVSELQRLSDRLLKFYPDRPETIIAMGYMSKYIQDLDTHSTLQLASRALSIAEPGSDQYGQAIIFRVKCLRKQGRYVESVDYLREAIKADSRNPDFHAMLADLLLSNDEFREAKTVVNNFCHIHPTDVNAKLLKIHVYINVINRNKDVVSSVDVVKMMDDVLTAHPCFVESIINLLQEYFISNDPSKCERIMEKVKQNRHFVTHNKIAQYHNLFAVFEAKTHRPVHAYNHMTRALTLGAQIDSTQINALDNEMRNYGQPSFDIENSITPEELEKFKPGPSGESPYHFRSRGTTPKPKNGWASLEIQCVDLENDNDDYDDVVQEIEEIDEHETDDVIAVLHTDEPFIFRGIVAVRNYTLPVVSNPDVDEIFYDVVSIEDLSLHDLDSGENLILRRYREHGSDFFTVEILQNVAPDTSS</sequence>
<dbReference type="GO" id="GO:0051301">
    <property type="term" value="P:cell division"/>
    <property type="evidence" value="ECO:0007669"/>
    <property type="project" value="TreeGrafter"/>
</dbReference>
<evidence type="ECO:0000256" key="1">
    <source>
        <dbReference type="ARBA" id="ARBA00022803"/>
    </source>
</evidence>
<dbReference type="InterPro" id="IPR011990">
    <property type="entry name" value="TPR-like_helical_dom_sf"/>
</dbReference>
<dbReference type="AlphaFoldDB" id="A0A8S1EVH3"/>
<dbReference type="OrthoDB" id="308440at2759"/>
<dbReference type="EMBL" id="CADEPM010000005">
    <property type="protein sequence ID" value="CAB3405847.1"/>
    <property type="molecule type" value="Genomic_DNA"/>
</dbReference>
<comment type="similarity">
    <text evidence="2">Belongs to the APC3/CDC27 family.</text>
</comment>
<dbReference type="PANTHER" id="PTHR12558">
    <property type="entry name" value="CELL DIVISION CYCLE 16,23,27"/>
    <property type="match status" value="1"/>
</dbReference>
<evidence type="ECO:0000313" key="4">
    <source>
        <dbReference type="EMBL" id="CAB3405847.1"/>
    </source>
</evidence>